<evidence type="ECO:0000313" key="4">
    <source>
        <dbReference type="Proteomes" id="UP000735302"/>
    </source>
</evidence>
<feature type="region of interest" description="Disordered" evidence="1">
    <location>
        <begin position="241"/>
        <end position="309"/>
    </location>
</feature>
<evidence type="ECO:0000313" key="3">
    <source>
        <dbReference type="EMBL" id="GFN79902.1"/>
    </source>
</evidence>
<dbReference type="GO" id="GO:0006334">
    <property type="term" value="P:nucleosome assembly"/>
    <property type="evidence" value="ECO:0007669"/>
    <property type="project" value="InterPro"/>
</dbReference>
<dbReference type="GO" id="GO:0003677">
    <property type="term" value="F:DNA binding"/>
    <property type="evidence" value="ECO:0007669"/>
    <property type="project" value="InterPro"/>
</dbReference>
<reference evidence="3 4" key="1">
    <citation type="journal article" date="2021" name="Elife">
        <title>Chloroplast acquisition without the gene transfer in kleptoplastic sea slugs, Plakobranchus ocellatus.</title>
        <authorList>
            <person name="Maeda T."/>
            <person name="Takahashi S."/>
            <person name="Yoshida T."/>
            <person name="Shimamura S."/>
            <person name="Takaki Y."/>
            <person name="Nagai Y."/>
            <person name="Toyoda A."/>
            <person name="Suzuki Y."/>
            <person name="Arimoto A."/>
            <person name="Ishii H."/>
            <person name="Satoh N."/>
            <person name="Nishiyama T."/>
            <person name="Hasebe M."/>
            <person name="Maruyama T."/>
            <person name="Minagawa J."/>
            <person name="Obokata J."/>
            <person name="Shigenobu S."/>
        </authorList>
    </citation>
    <scope>NUCLEOTIDE SEQUENCE [LARGE SCALE GENOMIC DNA]</scope>
</reference>
<dbReference type="InterPro" id="IPR036388">
    <property type="entry name" value="WH-like_DNA-bd_sf"/>
</dbReference>
<evidence type="ECO:0000259" key="2">
    <source>
        <dbReference type="Pfam" id="PF00538"/>
    </source>
</evidence>
<name>A0AAV3YBS6_9GAST</name>
<sequence>MPAIKKKWIKANQEMKDTENADNNDEAAGDEDRELAGGDTPAKGKSSSSSKPKKRHIDPSQGGMLRGLDGEVLLEKRKRFVPPAEAKLGEWLDSNLEKRNDVKLSLVQLYKYYTELCQGDGSGIVDIPAFNRMIKNKFGKTVGIKESSVYKTIVKERNLNEKKKPGGGLKLKEIAHEAINHFGNPWNGVRFFALKQYVGTKYPFLKIDQRPKILKRILEMGVGYGQIELVKGIGMAGFYRLPGATPPPPKVKDEVKEEGKSEEADGAGSDAQEPKGKDDAAKTDEKTEAGTKGEDADKQKGPKPKKLEKCNLMRIAHADPKKIEDTFPMAITFQSAPKTANIVKIRRYIQEQYKLTIGDSRWRKAVEGGAEEGHWEYITGSGISGKLHLLMDDFDPDCKLYRALSVSSN</sequence>
<dbReference type="Pfam" id="PF00538">
    <property type="entry name" value="Linker_histone"/>
    <property type="match status" value="1"/>
</dbReference>
<keyword evidence="4" id="KW-1185">Reference proteome</keyword>
<dbReference type="InterPro" id="IPR005818">
    <property type="entry name" value="Histone_H1/H5_H15"/>
</dbReference>
<feature type="compositionally biased region" description="Basic and acidic residues" evidence="1">
    <location>
        <begin position="272"/>
        <end position="309"/>
    </location>
</feature>
<feature type="compositionally biased region" description="Acidic residues" evidence="1">
    <location>
        <begin position="20"/>
        <end position="33"/>
    </location>
</feature>
<proteinExistence type="predicted"/>
<protein>
    <submittedName>
        <fullName evidence="3">Heterochromatin protein 1-binding protein 3-like</fullName>
    </submittedName>
</protein>
<gene>
    <name evidence="3" type="ORF">PoB_000640800</name>
</gene>
<dbReference type="InterPro" id="IPR036390">
    <property type="entry name" value="WH_DNA-bd_sf"/>
</dbReference>
<feature type="domain" description="H15" evidence="2">
    <location>
        <begin position="171"/>
        <end position="241"/>
    </location>
</feature>
<dbReference type="SUPFAM" id="SSF46785">
    <property type="entry name" value="Winged helix' DNA-binding domain"/>
    <property type="match status" value="1"/>
</dbReference>
<comment type="caution">
    <text evidence="3">The sequence shown here is derived from an EMBL/GenBank/DDBJ whole genome shotgun (WGS) entry which is preliminary data.</text>
</comment>
<organism evidence="3 4">
    <name type="scientific">Plakobranchus ocellatus</name>
    <dbReference type="NCBI Taxonomy" id="259542"/>
    <lineage>
        <taxon>Eukaryota</taxon>
        <taxon>Metazoa</taxon>
        <taxon>Spiralia</taxon>
        <taxon>Lophotrochozoa</taxon>
        <taxon>Mollusca</taxon>
        <taxon>Gastropoda</taxon>
        <taxon>Heterobranchia</taxon>
        <taxon>Euthyneura</taxon>
        <taxon>Panpulmonata</taxon>
        <taxon>Sacoglossa</taxon>
        <taxon>Placobranchoidea</taxon>
        <taxon>Plakobranchidae</taxon>
        <taxon>Plakobranchus</taxon>
    </lineage>
</organism>
<feature type="region of interest" description="Disordered" evidence="1">
    <location>
        <begin position="1"/>
        <end position="66"/>
    </location>
</feature>
<evidence type="ECO:0000256" key="1">
    <source>
        <dbReference type="SAM" id="MobiDB-lite"/>
    </source>
</evidence>
<dbReference type="AlphaFoldDB" id="A0AAV3YBS6"/>
<dbReference type="GO" id="GO:0000786">
    <property type="term" value="C:nucleosome"/>
    <property type="evidence" value="ECO:0007669"/>
    <property type="project" value="InterPro"/>
</dbReference>
<feature type="compositionally biased region" description="Basic and acidic residues" evidence="1">
    <location>
        <begin position="250"/>
        <end position="263"/>
    </location>
</feature>
<dbReference type="EMBL" id="BLXT01000744">
    <property type="protein sequence ID" value="GFN79902.1"/>
    <property type="molecule type" value="Genomic_DNA"/>
</dbReference>
<dbReference type="Gene3D" id="1.10.10.10">
    <property type="entry name" value="Winged helix-like DNA-binding domain superfamily/Winged helix DNA-binding domain"/>
    <property type="match status" value="3"/>
</dbReference>
<accession>A0AAV3YBS6</accession>
<dbReference type="Proteomes" id="UP000735302">
    <property type="component" value="Unassembled WGS sequence"/>
</dbReference>